<dbReference type="InterPro" id="IPR051599">
    <property type="entry name" value="Cell_Envelope_Assoc"/>
</dbReference>
<keyword evidence="4" id="KW-1185">Reference proteome</keyword>
<evidence type="ECO:0000256" key="1">
    <source>
        <dbReference type="SAM" id="Phobius"/>
    </source>
</evidence>
<dbReference type="InterPro" id="IPR003848">
    <property type="entry name" value="DUF218"/>
</dbReference>
<keyword evidence="1" id="KW-1133">Transmembrane helix</keyword>
<feature type="transmembrane region" description="Helical" evidence="1">
    <location>
        <begin position="331"/>
        <end position="350"/>
    </location>
</feature>
<evidence type="ECO:0000259" key="2">
    <source>
        <dbReference type="Pfam" id="PF02698"/>
    </source>
</evidence>
<dbReference type="PANTHER" id="PTHR30336">
    <property type="entry name" value="INNER MEMBRANE PROTEIN, PROBABLE PERMEASE"/>
    <property type="match status" value="1"/>
</dbReference>
<feature type="transmembrane region" description="Helical" evidence="1">
    <location>
        <begin position="35"/>
        <end position="57"/>
    </location>
</feature>
<dbReference type="GO" id="GO:0005886">
    <property type="term" value="C:plasma membrane"/>
    <property type="evidence" value="ECO:0007669"/>
    <property type="project" value="TreeGrafter"/>
</dbReference>
<dbReference type="Gene3D" id="3.40.50.620">
    <property type="entry name" value="HUPs"/>
    <property type="match status" value="1"/>
</dbReference>
<dbReference type="AlphaFoldDB" id="A0A9X2JLK0"/>
<dbReference type="CDD" id="cd06259">
    <property type="entry name" value="YdcF-like"/>
    <property type="match status" value="1"/>
</dbReference>
<feature type="transmembrane region" description="Helical" evidence="1">
    <location>
        <begin position="135"/>
        <end position="163"/>
    </location>
</feature>
<keyword evidence="1" id="KW-0812">Transmembrane</keyword>
<feature type="domain" description="DUF218" evidence="2">
    <location>
        <begin position="174"/>
        <end position="324"/>
    </location>
</feature>
<dbReference type="GO" id="GO:0043164">
    <property type="term" value="P:Gram-negative-bacterium-type cell wall biogenesis"/>
    <property type="evidence" value="ECO:0007669"/>
    <property type="project" value="TreeGrafter"/>
</dbReference>
<accession>A0A9X2JLK0</accession>
<evidence type="ECO:0000313" key="3">
    <source>
        <dbReference type="EMBL" id="MCP0886680.1"/>
    </source>
</evidence>
<dbReference type="EMBL" id="JAIULA010000007">
    <property type="protein sequence ID" value="MCP0886680.1"/>
    <property type="molecule type" value="Genomic_DNA"/>
</dbReference>
<proteinExistence type="predicted"/>
<name>A0A9X2JLK0_9LACO</name>
<feature type="transmembrane region" description="Helical" evidence="1">
    <location>
        <begin position="6"/>
        <end position="28"/>
    </location>
</feature>
<dbReference type="InterPro" id="IPR014729">
    <property type="entry name" value="Rossmann-like_a/b/a_fold"/>
</dbReference>
<evidence type="ECO:0000313" key="4">
    <source>
        <dbReference type="Proteomes" id="UP001139006"/>
    </source>
</evidence>
<gene>
    <name evidence="3" type="ORF">LB941_04930</name>
</gene>
<sequence length="358" mass="39937">MHINIGIIIVCGTWIAFLIVVALLFLSLKRNKFRLLNGILGNTALLLLIAAGSFSILHSQIIWLEDLMLVVAAIVIIPIILLYFSLGILLLWNAVIVWRRESHSLGNMLTLILGILLVISPLFFDFLKMVLPGPIAQAIINTIVFFAAYAAFWLLNFITSFLITRLSRPKWDKQYIIVLGSGLINGNKVSPLLASRILRAKEFYEQQVKRTNLKPVIIFSGGQGANETMSEGQAMKEYAMANGMADYDLVAETESKNTYQNMLFSKKIVEKRGLDLQKGIFATSDYHTFRAAGYARYVGLNIDGIGAKTSKFFIPNAFIREYIAILMNHKVFHIAALTIFVITNIAVTILDAKINGGF</sequence>
<protein>
    <submittedName>
        <fullName evidence="3">YdcF family protein</fullName>
    </submittedName>
</protein>
<dbReference type="Proteomes" id="UP001139006">
    <property type="component" value="Unassembled WGS sequence"/>
</dbReference>
<dbReference type="Pfam" id="PF02698">
    <property type="entry name" value="DUF218"/>
    <property type="match status" value="1"/>
</dbReference>
<dbReference type="RefSeq" id="WP_253359983.1">
    <property type="nucleotide sequence ID" value="NZ_JAIULA010000007.1"/>
</dbReference>
<dbReference type="PANTHER" id="PTHR30336:SF18">
    <property type="entry name" value="MEMBRANE PROTEIN"/>
    <property type="match status" value="1"/>
</dbReference>
<feature type="transmembrane region" description="Helical" evidence="1">
    <location>
        <begin position="104"/>
        <end position="123"/>
    </location>
</feature>
<comment type="caution">
    <text evidence="3">The sequence shown here is derived from an EMBL/GenBank/DDBJ whole genome shotgun (WGS) entry which is preliminary data.</text>
</comment>
<dbReference type="GO" id="GO:0000270">
    <property type="term" value="P:peptidoglycan metabolic process"/>
    <property type="evidence" value="ECO:0007669"/>
    <property type="project" value="TreeGrafter"/>
</dbReference>
<organism evidence="3 4">
    <name type="scientific">Ligilactobacillus ubinensis</name>
    <dbReference type="NCBI Taxonomy" id="2876789"/>
    <lineage>
        <taxon>Bacteria</taxon>
        <taxon>Bacillati</taxon>
        <taxon>Bacillota</taxon>
        <taxon>Bacilli</taxon>
        <taxon>Lactobacillales</taxon>
        <taxon>Lactobacillaceae</taxon>
        <taxon>Ligilactobacillus</taxon>
    </lineage>
</organism>
<keyword evidence="1" id="KW-0472">Membrane</keyword>
<reference evidence="3 4" key="1">
    <citation type="journal article" date="2023" name="Int. J. Syst. Evol. Microbiol.">
        <title>Ligilactobacillus ubinensis sp. nov., a novel species isolated from the wild ferment of a durian fruit (Durio zibethinus).</title>
        <authorList>
            <person name="Heng Y.C."/>
            <person name="Menon N."/>
            <person name="Chen B."/>
            <person name="Loo B.Z.L."/>
            <person name="Wong G.W.J."/>
            <person name="Lim A.C.H."/>
            <person name="Silvaraju S."/>
            <person name="Kittelmann S."/>
        </authorList>
    </citation>
    <scope>NUCLEOTIDE SEQUENCE [LARGE SCALE GENOMIC DNA]</scope>
    <source>
        <strain evidence="3 4">WILCCON 0076</strain>
    </source>
</reference>
<feature type="transmembrane region" description="Helical" evidence="1">
    <location>
        <begin position="69"/>
        <end position="92"/>
    </location>
</feature>